<dbReference type="InterPro" id="IPR003594">
    <property type="entry name" value="HATPase_dom"/>
</dbReference>
<evidence type="ECO:0000256" key="5">
    <source>
        <dbReference type="ARBA" id="ARBA00022741"/>
    </source>
</evidence>
<dbReference type="Gene3D" id="3.30.450.20">
    <property type="entry name" value="PAS domain"/>
    <property type="match status" value="1"/>
</dbReference>
<dbReference type="InterPro" id="IPR011495">
    <property type="entry name" value="Sig_transdc_His_kin_sub2_dim/P"/>
</dbReference>
<reference evidence="11 12" key="1">
    <citation type="submission" date="2019-03" db="EMBL/GenBank/DDBJ databases">
        <title>Genomic Encyclopedia of Type Strains, Phase IV (KMG-IV): sequencing the most valuable type-strain genomes for metagenomic binning, comparative biology and taxonomic classification.</title>
        <authorList>
            <person name="Goeker M."/>
        </authorList>
    </citation>
    <scope>NUCLEOTIDE SEQUENCE [LARGE SCALE GENOMIC DNA]</scope>
    <source>
        <strain evidence="11 12">DSM 100059</strain>
    </source>
</reference>
<keyword evidence="5" id="KW-0547">Nucleotide-binding</keyword>
<proteinExistence type="predicted"/>
<keyword evidence="8" id="KW-0802">TPR repeat</keyword>
<dbReference type="AlphaFoldDB" id="A0A4R8DFI6"/>
<feature type="domain" description="Histidine kinase/HSP90-like ATPase" evidence="10">
    <location>
        <begin position="669"/>
        <end position="766"/>
    </location>
</feature>
<evidence type="ECO:0000256" key="6">
    <source>
        <dbReference type="ARBA" id="ARBA00022777"/>
    </source>
</evidence>
<dbReference type="EC" id="2.7.13.3" evidence="2"/>
<dbReference type="SUPFAM" id="SSF55874">
    <property type="entry name" value="ATPase domain of HSP90 chaperone/DNA topoisomerase II/histidine kinase"/>
    <property type="match status" value="1"/>
</dbReference>
<sequence>MLLVYPSVNGQQLNGKAGQRTMLELGAAAITVTTQGRVLLDSTLILVSQYHGVSRSSVITEGFDDDFCARYAGWVRTGNVDSIIKVLPGLGGDIQTRVRILLGAWYAYQPGAEHYRMAITELTMAQHEKGIEWAAQAYCLLMKAYYMLGDTARGNAWYLSFLHHPEFSNLAALQAKVRKYAGVFCPFRPGTTGFRLQCLSEALSRYQALKDTGNQVNTLMDIAYLRFAGGDPVGSQQAARQALSLEKAWGFPYTQYTYDLLAFLKIFASQYSEALPLAMECVKATEATHDRLYSAHAYLRVADVVQQLEDVTAATGWYKQALKAAIGTRRDEDLYEVLENLGAKNISLDLSPGAVHTVEDMIAQYPPGSRNESQLAFEALGSAFESARDYPKAREYFMRAWQLEGEASKTRGGMTNTYLIRRLGRINLTLEDWEGSRKFLMMLLSPALAGKVDQEDLSHAYYGMYRVDSACGDFKDAAHWLVQYSDLEDKENFQAQARQLIDMNVKYETLQKEKRLQELRTQKQLYIAGFVFLGFVIVMVYVRYRNNKRTNRQLQALNRQQTVLLEEKEWLVREIHHRVKNNLQIITSLLMSQSEFLTDKNAVNVILESQHRVEAMSLIHQKLYNSRNLSSIDMPDYIGELVDYLRDSFVLSQKVVFDLDIERISLDVSKAIPVGLILNEAITNAFKYAFPHGADDRISIRLFSEGEKTILRVADNGRGLPEDFDAAGSGTFGMTLIRGMAEDLEATIDISGHHGTVIRVSWQTLFRKF</sequence>
<dbReference type="GO" id="GO:0004673">
    <property type="term" value="F:protein histidine kinase activity"/>
    <property type="evidence" value="ECO:0007669"/>
    <property type="project" value="UniProtKB-EC"/>
</dbReference>
<gene>
    <name evidence="11" type="ORF">EDB95_4187</name>
</gene>
<dbReference type="Pfam" id="PF07568">
    <property type="entry name" value="HisKA_2"/>
    <property type="match status" value="1"/>
</dbReference>
<dbReference type="InterPro" id="IPR036890">
    <property type="entry name" value="HATPase_C_sf"/>
</dbReference>
<dbReference type="PANTHER" id="PTHR41523:SF8">
    <property type="entry name" value="ETHYLENE RESPONSE SENSOR PROTEIN"/>
    <property type="match status" value="1"/>
</dbReference>
<dbReference type="Proteomes" id="UP000294498">
    <property type="component" value="Unassembled WGS sequence"/>
</dbReference>
<dbReference type="InterPro" id="IPR019734">
    <property type="entry name" value="TPR_rpt"/>
</dbReference>
<name>A0A4R8DFI6_9BACT</name>
<dbReference type="SMART" id="SM00387">
    <property type="entry name" value="HATPase_c"/>
    <property type="match status" value="1"/>
</dbReference>
<dbReference type="InterPro" id="IPR011990">
    <property type="entry name" value="TPR-like_helical_dom_sf"/>
</dbReference>
<dbReference type="EMBL" id="SODV01000002">
    <property type="protein sequence ID" value="TDW96359.1"/>
    <property type="molecule type" value="Genomic_DNA"/>
</dbReference>
<dbReference type="GO" id="GO:0005524">
    <property type="term" value="F:ATP binding"/>
    <property type="evidence" value="ECO:0007669"/>
    <property type="project" value="UniProtKB-KW"/>
</dbReference>
<feature type="repeat" description="TPR" evidence="8">
    <location>
        <begin position="374"/>
        <end position="407"/>
    </location>
</feature>
<keyword evidence="4" id="KW-0808">Transferase</keyword>
<evidence type="ECO:0000256" key="7">
    <source>
        <dbReference type="ARBA" id="ARBA00022840"/>
    </source>
</evidence>
<keyword evidence="12" id="KW-1185">Reference proteome</keyword>
<evidence type="ECO:0000259" key="10">
    <source>
        <dbReference type="SMART" id="SM00387"/>
    </source>
</evidence>
<evidence type="ECO:0000313" key="12">
    <source>
        <dbReference type="Proteomes" id="UP000294498"/>
    </source>
</evidence>
<accession>A0A4R8DFI6</accession>
<protein>
    <recommendedName>
        <fullName evidence="2">histidine kinase</fullName>
        <ecNumber evidence="2">2.7.13.3</ecNumber>
    </recommendedName>
</protein>
<dbReference type="Gene3D" id="1.25.40.10">
    <property type="entry name" value="Tetratricopeptide repeat domain"/>
    <property type="match status" value="2"/>
</dbReference>
<feature type="transmembrane region" description="Helical" evidence="9">
    <location>
        <begin position="525"/>
        <end position="544"/>
    </location>
</feature>
<comment type="catalytic activity">
    <reaction evidence="1">
        <text>ATP + protein L-histidine = ADP + protein N-phospho-L-histidine.</text>
        <dbReference type="EC" id="2.7.13.3"/>
    </reaction>
</comment>
<dbReference type="SUPFAM" id="SSF48452">
    <property type="entry name" value="TPR-like"/>
    <property type="match status" value="2"/>
</dbReference>
<organism evidence="11 12">
    <name type="scientific">Dinghuibacter silviterrae</name>
    <dbReference type="NCBI Taxonomy" id="1539049"/>
    <lineage>
        <taxon>Bacteria</taxon>
        <taxon>Pseudomonadati</taxon>
        <taxon>Bacteroidota</taxon>
        <taxon>Chitinophagia</taxon>
        <taxon>Chitinophagales</taxon>
        <taxon>Chitinophagaceae</taxon>
        <taxon>Dinghuibacter</taxon>
    </lineage>
</organism>
<comment type="caution">
    <text evidence="11">The sequence shown here is derived from an EMBL/GenBank/DDBJ whole genome shotgun (WGS) entry which is preliminary data.</text>
</comment>
<keyword evidence="9" id="KW-0472">Membrane</keyword>
<evidence type="ECO:0000256" key="9">
    <source>
        <dbReference type="SAM" id="Phobius"/>
    </source>
</evidence>
<evidence type="ECO:0000256" key="2">
    <source>
        <dbReference type="ARBA" id="ARBA00012438"/>
    </source>
</evidence>
<evidence type="ECO:0000313" key="11">
    <source>
        <dbReference type="EMBL" id="TDW96359.1"/>
    </source>
</evidence>
<dbReference type="PANTHER" id="PTHR41523">
    <property type="entry name" value="TWO-COMPONENT SYSTEM SENSOR PROTEIN"/>
    <property type="match status" value="1"/>
</dbReference>
<keyword evidence="9" id="KW-0812">Transmembrane</keyword>
<evidence type="ECO:0000256" key="3">
    <source>
        <dbReference type="ARBA" id="ARBA00022553"/>
    </source>
</evidence>
<keyword evidence="9" id="KW-1133">Transmembrane helix</keyword>
<keyword evidence="6 11" id="KW-0418">Kinase</keyword>
<keyword evidence="3" id="KW-0597">Phosphoprotein</keyword>
<evidence type="ECO:0000256" key="4">
    <source>
        <dbReference type="ARBA" id="ARBA00022679"/>
    </source>
</evidence>
<dbReference type="Gene3D" id="3.30.565.10">
    <property type="entry name" value="Histidine kinase-like ATPase, C-terminal domain"/>
    <property type="match status" value="1"/>
</dbReference>
<keyword evidence="7" id="KW-0067">ATP-binding</keyword>
<dbReference type="PROSITE" id="PS50005">
    <property type="entry name" value="TPR"/>
    <property type="match status" value="1"/>
</dbReference>
<evidence type="ECO:0000256" key="1">
    <source>
        <dbReference type="ARBA" id="ARBA00000085"/>
    </source>
</evidence>
<evidence type="ECO:0000256" key="8">
    <source>
        <dbReference type="PROSITE-ProRule" id="PRU00339"/>
    </source>
</evidence>
<dbReference type="Pfam" id="PF13581">
    <property type="entry name" value="HATPase_c_2"/>
    <property type="match status" value="1"/>
</dbReference>